<protein>
    <submittedName>
        <fullName evidence="8">Branched-chain amino acid transport system / permease component</fullName>
    </submittedName>
</protein>
<evidence type="ECO:0000256" key="5">
    <source>
        <dbReference type="ARBA" id="ARBA00022989"/>
    </source>
</evidence>
<name>A0A1T4VMV7_9GAMM</name>
<reference evidence="9" key="1">
    <citation type="submission" date="2017-02" db="EMBL/GenBank/DDBJ databases">
        <authorList>
            <person name="Varghese N."/>
            <person name="Submissions S."/>
        </authorList>
    </citation>
    <scope>NUCLEOTIDE SEQUENCE [LARGE SCALE GENOMIC DNA]</scope>
    <source>
        <strain evidence="9">DSM 22720</strain>
    </source>
</reference>
<organism evidence="8 9">
    <name type="scientific">Enterovibrio nigricans DSM 22720</name>
    <dbReference type="NCBI Taxonomy" id="1121868"/>
    <lineage>
        <taxon>Bacteria</taxon>
        <taxon>Pseudomonadati</taxon>
        <taxon>Pseudomonadota</taxon>
        <taxon>Gammaproteobacteria</taxon>
        <taxon>Vibrionales</taxon>
        <taxon>Vibrionaceae</taxon>
        <taxon>Enterovibrio</taxon>
    </lineage>
</organism>
<keyword evidence="5 7" id="KW-1133">Transmembrane helix</keyword>
<accession>A0A1T4VMV7</accession>
<dbReference type="GO" id="GO:0005886">
    <property type="term" value="C:plasma membrane"/>
    <property type="evidence" value="ECO:0007669"/>
    <property type="project" value="UniProtKB-SubCell"/>
</dbReference>
<evidence type="ECO:0000256" key="2">
    <source>
        <dbReference type="ARBA" id="ARBA00007942"/>
    </source>
</evidence>
<feature type="transmembrane region" description="Helical" evidence="7">
    <location>
        <begin position="12"/>
        <end position="31"/>
    </location>
</feature>
<dbReference type="RefSeq" id="WP_078754206.1">
    <property type="nucleotide sequence ID" value="NZ_FUXU01000086.1"/>
</dbReference>
<evidence type="ECO:0000256" key="3">
    <source>
        <dbReference type="ARBA" id="ARBA00022475"/>
    </source>
</evidence>
<feature type="transmembrane region" description="Helical" evidence="7">
    <location>
        <begin position="119"/>
        <end position="137"/>
    </location>
</feature>
<dbReference type="OrthoDB" id="5422926at2"/>
<keyword evidence="4 7" id="KW-0812">Transmembrane</keyword>
<feature type="transmembrane region" description="Helical" evidence="7">
    <location>
        <begin position="66"/>
        <end position="84"/>
    </location>
</feature>
<evidence type="ECO:0000256" key="4">
    <source>
        <dbReference type="ARBA" id="ARBA00022692"/>
    </source>
</evidence>
<dbReference type="PANTHER" id="PTHR32196:SF72">
    <property type="entry name" value="RIBOSE IMPORT PERMEASE PROTEIN RBSC"/>
    <property type="match status" value="1"/>
</dbReference>
<proteinExistence type="inferred from homology"/>
<evidence type="ECO:0000313" key="9">
    <source>
        <dbReference type="Proteomes" id="UP000190162"/>
    </source>
</evidence>
<comment type="subcellular location">
    <subcellularLocation>
        <location evidence="1">Cell inner membrane</location>
        <topology evidence="1">Multi-pass membrane protein</topology>
    </subcellularLocation>
</comment>
<dbReference type="AlphaFoldDB" id="A0A1T4VMV7"/>
<dbReference type="Proteomes" id="UP000190162">
    <property type="component" value="Unassembled WGS sequence"/>
</dbReference>
<sequence length="145" mass="15813">MDYLPKRRESLLSAVILLLIVLISLLNPSFISPENLLSVYTDTAILIILALGQMLVILTRCIDLSVAANVALTGMTMAMLNSIYPDLSLVVILFIGIGFGVLLGMFNGFLVWKLNIPSIVVTLGTMSIYRGFVFLISDGEWGFVA</sequence>
<keyword evidence="6 7" id="KW-0472">Membrane</keyword>
<evidence type="ECO:0000256" key="7">
    <source>
        <dbReference type="SAM" id="Phobius"/>
    </source>
</evidence>
<evidence type="ECO:0000256" key="6">
    <source>
        <dbReference type="ARBA" id="ARBA00023136"/>
    </source>
</evidence>
<feature type="transmembrane region" description="Helical" evidence="7">
    <location>
        <begin position="90"/>
        <end position="112"/>
    </location>
</feature>
<dbReference type="PANTHER" id="PTHR32196">
    <property type="entry name" value="ABC TRANSPORTER PERMEASE PROTEIN YPHD-RELATED-RELATED"/>
    <property type="match status" value="1"/>
</dbReference>
<feature type="transmembrane region" description="Helical" evidence="7">
    <location>
        <begin position="37"/>
        <end position="59"/>
    </location>
</feature>
<evidence type="ECO:0000256" key="1">
    <source>
        <dbReference type="ARBA" id="ARBA00004429"/>
    </source>
</evidence>
<comment type="similarity">
    <text evidence="2">Belongs to the binding-protein-dependent transport system permease family. AraH/RbsC subfamily.</text>
</comment>
<keyword evidence="3" id="KW-1003">Cell membrane</keyword>
<dbReference type="Pfam" id="PF02653">
    <property type="entry name" value="BPD_transp_2"/>
    <property type="match status" value="1"/>
</dbReference>
<dbReference type="InterPro" id="IPR001851">
    <property type="entry name" value="ABC_transp_permease"/>
</dbReference>
<dbReference type="GO" id="GO:0022857">
    <property type="term" value="F:transmembrane transporter activity"/>
    <property type="evidence" value="ECO:0007669"/>
    <property type="project" value="InterPro"/>
</dbReference>
<keyword evidence="9" id="KW-1185">Reference proteome</keyword>
<gene>
    <name evidence="8" type="ORF">SAMN02745132_04090</name>
</gene>
<dbReference type="EMBL" id="FUXU01000086">
    <property type="protein sequence ID" value="SKA66300.1"/>
    <property type="molecule type" value="Genomic_DNA"/>
</dbReference>
<evidence type="ECO:0000313" key="8">
    <source>
        <dbReference type="EMBL" id="SKA66300.1"/>
    </source>
</evidence>